<feature type="compositionally biased region" description="Polar residues" evidence="1">
    <location>
        <begin position="20"/>
        <end position="34"/>
    </location>
</feature>
<dbReference type="PANTHER" id="PTHR14296">
    <property type="entry name" value="REMODELING AND SPACING FACTOR 1"/>
    <property type="match status" value="1"/>
</dbReference>
<dbReference type="Pfam" id="PF23450">
    <property type="entry name" value="KIAA2026_hel"/>
    <property type="match status" value="1"/>
</dbReference>
<dbReference type="AlphaFoldDB" id="A0A024G041"/>
<dbReference type="GO" id="GO:0031213">
    <property type="term" value="C:RSF complex"/>
    <property type="evidence" value="ECO:0007669"/>
    <property type="project" value="InterPro"/>
</dbReference>
<evidence type="ECO:0000313" key="4">
    <source>
        <dbReference type="Proteomes" id="UP000053237"/>
    </source>
</evidence>
<reference evidence="3 4" key="1">
    <citation type="submission" date="2012-05" db="EMBL/GenBank/DDBJ databases">
        <title>Recombination and specialization in a pathogen metapopulation.</title>
        <authorList>
            <person name="Gardiner A."/>
            <person name="Kemen E."/>
            <person name="Schultz-Larsen T."/>
            <person name="MacLean D."/>
            <person name="Van Oosterhout C."/>
            <person name="Jones J.D.G."/>
        </authorList>
    </citation>
    <scope>NUCLEOTIDE SEQUENCE [LARGE SCALE GENOMIC DNA]</scope>
    <source>
        <strain evidence="3 4">Ac Nc2</strain>
    </source>
</reference>
<sequence length="405" mass="47059">MCADKPKIIKIGNSKKEGSSKSMSALNDITTQTVPVKLKHSGIKRSSSKKSKASVRKPSKTQEKKTKMMLQREHDNIPLSVPFVNEEIEEDRGHEFNAEDLNKLRKMWELPAICHILWLLQDPLKLPFSARLLDYEIALMKPTNSTLLDNIITTLLATESKGTKAISFESGVKLRYEFWSRHLAERYKRKYHDWHTQFVDPNASPASRTSEQAEKNSDSSFFPHKCTLSYLGAQCPFKDASFADLTIEMRCKVLYNLCEAIVNDTKNINYLQQMEEDDLRIEPLGFDRVGNAYYFFTEFYHDRRIYRLESNGEAWDLWARGEHSFREMLKKLEHMRGRKARGEQDLIEHMRVIIEQYEAEDKVHAKQVELANRKAILDAMPRKKSLRLRAKNMARAAVERTVKSP</sequence>
<dbReference type="STRING" id="65357.A0A024G041"/>
<dbReference type="PANTHER" id="PTHR14296:SF3">
    <property type="entry name" value="DIKAR, ISOFORM F"/>
    <property type="match status" value="1"/>
</dbReference>
<comment type="caution">
    <text evidence="3">The sequence shown here is derived from an EMBL/GenBank/DDBJ whole genome shotgun (WGS) entry which is preliminary data.</text>
</comment>
<feature type="region of interest" description="Disordered" evidence="1">
    <location>
        <begin position="1"/>
        <end position="68"/>
    </location>
</feature>
<evidence type="ECO:0000313" key="3">
    <source>
        <dbReference type="EMBL" id="CCI40138.1"/>
    </source>
</evidence>
<protein>
    <recommendedName>
        <fullName evidence="2">Uncharacterized bromodomain-containing protein 10 helical domain-containing protein</fullName>
    </recommendedName>
</protein>
<name>A0A024G041_9STRA</name>
<feature type="compositionally biased region" description="Basic residues" evidence="1">
    <location>
        <begin position="37"/>
        <end position="59"/>
    </location>
</feature>
<feature type="domain" description="Uncharacterized bromodomain-containing protein 10 helical" evidence="2">
    <location>
        <begin position="109"/>
        <end position="268"/>
    </location>
</feature>
<dbReference type="OrthoDB" id="303107at2759"/>
<organism evidence="3 4">
    <name type="scientific">Albugo candida</name>
    <dbReference type="NCBI Taxonomy" id="65357"/>
    <lineage>
        <taxon>Eukaryota</taxon>
        <taxon>Sar</taxon>
        <taxon>Stramenopiles</taxon>
        <taxon>Oomycota</taxon>
        <taxon>Peronosporomycetes</taxon>
        <taxon>Albuginales</taxon>
        <taxon>Albuginaceae</taxon>
        <taxon>Albugo</taxon>
    </lineage>
</organism>
<dbReference type="Proteomes" id="UP000053237">
    <property type="component" value="Unassembled WGS sequence"/>
</dbReference>
<dbReference type="InterPro" id="IPR028938">
    <property type="entry name" value="Rsf1-like"/>
</dbReference>
<accession>A0A024G041</accession>
<evidence type="ECO:0000256" key="1">
    <source>
        <dbReference type="SAM" id="MobiDB-lite"/>
    </source>
</evidence>
<keyword evidence="4" id="KW-1185">Reference proteome</keyword>
<gene>
    <name evidence="3" type="ORF">BN9_009220</name>
</gene>
<dbReference type="EMBL" id="CAIX01000006">
    <property type="protein sequence ID" value="CCI40138.1"/>
    <property type="molecule type" value="Genomic_DNA"/>
</dbReference>
<dbReference type="InterPro" id="IPR056522">
    <property type="entry name" value="KIAA2026_hel"/>
</dbReference>
<evidence type="ECO:0000259" key="2">
    <source>
        <dbReference type="Pfam" id="PF23450"/>
    </source>
</evidence>
<proteinExistence type="predicted"/>
<dbReference type="InParanoid" id="A0A024G041"/>
<dbReference type="GO" id="GO:0006355">
    <property type="term" value="P:regulation of DNA-templated transcription"/>
    <property type="evidence" value="ECO:0007669"/>
    <property type="project" value="InterPro"/>
</dbReference>